<organismHost>
    <name type="scientific">Choristoneura fumiferana</name>
    <name type="common">Spruce budworm moth</name>
    <name type="synonym">Archips fumiferana</name>
    <dbReference type="NCBI Taxonomy" id="7141"/>
</organismHost>
<evidence type="ECO:0000313" key="2">
    <source>
        <dbReference type="EMBL" id="AAR00582.1"/>
    </source>
</evidence>
<accession>Q6LCC3</accession>
<reference evidence="2" key="1">
    <citation type="submission" date="1996-09" db="EMBL/GenBank/DDBJ databases">
        <title>Identification of the PCNA gene of a baculovirus pathogenic to the spruce budworm, CfMNPV.</title>
        <authorList>
            <person name="Poloumienko A."/>
            <person name="Krell P.J."/>
        </authorList>
    </citation>
    <scope>NUCLEOTIDE SEQUENCE</scope>
    <source>
        <strain evidence="2">Ireland</strain>
    </source>
</reference>
<dbReference type="EMBL" id="U70991">
    <property type="protein sequence ID" value="AAR00582.1"/>
    <property type="molecule type" value="Genomic_DNA"/>
</dbReference>
<organism evidence="2">
    <name type="scientific">Choristoneura fumiferana nuclear polyhedrosis virus</name>
    <name type="common">CfMNPV</name>
    <dbReference type="NCBI Taxonomy" id="208973"/>
    <lineage>
        <taxon>Viruses</taxon>
        <taxon>Viruses incertae sedis</taxon>
        <taxon>Naldaviricetes</taxon>
        <taxon>Lefavirales</taxon>
        <taxon>Baculoviridae</taxon>
        <taxon>Alphabaculovirus</taxon>
        <taxon>Alphabaculovirus chofumiferanae</taxon>
    </lineage>
</organism>
<sequence length="120" mass="12849">MARTRKFACRPCRTFRDSPTLSGLNASTWCAAATTPIRTRSAIPYLTSHTCCLTTRPTTSTRSSTKTTTRATKKWKARALTSGPKTNHSWATALQRACSGCAAAPTCRKTAASSTSCPVC</sequence>
<feature type="compositionally biased region" description="Low complexity" evidence="1">
    <location>
        <begin position="56"/>
        <end position="70"/>
    </location>
</feature>
<proteinExistence type="predicted"/>
<name>Q6LCC3_NPVCF</name>
<protein>
    <submittedName>
        <fullName evidence="2">Uncharacterized protein</fullName>
    </submittedName>
</protein>
<feature type="region of interest" description="Disordered" evidence="1">
    <location>
        <begin position="56"/>
        <end position="86"/>
    </location>
</feature>
<evidence type="ECO:0000256" key="1">
    <source>
        <dbReference type="SAM" id="MobiDB-lite"/>
    </source>
</evidence>